<dbReference type="Proteomes" id="UP000527143">
    <property type="component" value="Unassembled WGS sequence"/>
</dbReference>
<feature type="domain" description="DUF6894" evidence="2">
    <location>
        <begin position="4"/>
        <end position="71"/>
    </location>
</feature>
<reference evidence="3 4" key="1">
    <citation type="submission" date="2020-08" db="EMBL/GenBank/DDBJ databases">
        <title>Genomic Encyclopedia of Type Strains, Phase IV (KMG-IV): sequencing the most valuable type-strain genomes for metagenomic binning, comparative biology and taxonomic classification.</title>
        <authorList>
            <person name="Goeker M."/>
        </authorList>
    </citation>
    <scope>NUCLEOTIDE SEQUENCE [LARGE SCALE GENOMIC DNA]</scope>
    <source>
        <strain evidence="3 4">DSM 26736</strain>
    </source>
</reference>
<name>A0A840Y6I5_9SPHN</name>
<dbReference type="RefSeq" id="WP_246352115.1">
    <property type="nucleotide sequence ID" value="NZ_JACIJF010000001.1"/>
</dbReference>
<sequence length="80" mass="8842">MPSYSFHLQTARSTQLMQGSGRDFPDLRSALAEAQRAARSLIHKQVRRAPCALHGSLDIRDERGSAVARILLAEVARQIS</sequence>
<organism evidence="3 4">
    <name type="scientific">Sphingomonas xinjiangensis</name>
    <dbReference type="NCBI Taxonomy" id="643568"/>
    <lineage>
        <taxon>Bacteria</taxon>
        <taxon>Pseudomonadati</taxon>
        <taxon>Pseudomonadota</taxon>
        <taxon>Alphaproteobacteria</taxon>
        <taxon>Sphingomonadales</taxon>
        <taxon>Sphingomonadaceae</taxon>
        <taxon>Sphingomonas</taxon>
    </lineage>
</organism>
<dbReference type="InterPro" id="IPR054189">
    <property type="entry name" value="DUF6894"/>
</dbReference>
<keyword evidence="4" id="KW-1185">Reference proteome</keyword>
<feature type="region of interest" description="Disordered" evidence="1">
    <location>
        <begin position="1"/>
        <end position="22"/>
    </location>
</feature>
<evidence type="ECO:0000259" key="2">
    <source>
        <dbReference type="Pfam" id="PF21834"/>
    </source>
</evidence>
<accession>A0A840Y6I5</accession>
<comment type="caution">
    <text evidence="3">The sequence shown here is derived from an EMBL/GenBank/DDBJ whole genome shotgun (WGS) entry which is preliminary data.</text>
</comment>
<dbReference type="AlphaFoldDB" id="A0A840Y6I5"/>
<evidence type="ECO:0000313" key="4">
    <source>
        <dbReference type="Proteomes" id="UP000527143"/>
    </source>
</evidence>
<dbReference type="Pfam" id="PF21834">
    <property type="entry name" value="DUF6894"/>
    <property type="match status" value="1"/>
</dbReference>
<gene>
    <name evidence="3" type="ORF">FHT02_000093</name>
</gene>
<feature type="compositionally biased region" description="Polar residues" evidence="1">
    <location>
        <begin position="1"/>
        <end position="18"/>
    </location>
</feature>
<evidence type="ECO:0000256" key="1">
    <source>
        <dbReference type="SAM" id="MobiDB-lite"/>
    </source>
</evidence>
<proteinExistence type="predicted"/>
<evidence type="ECO:0000313" key="3">
    <source>
        <dbReference type="EMBL" id="MBB5708887.1"/>
    </source>
</evidence>
<dbReference type="EMBL" id="JACIJF010000001">
    <property type="protein sequence ID" value="MBB5708887.1"/>
    <property type="molecule type" value="Genomic_DNA"/>
</dbReference>
<protein>
    <recommendedName>
        <fullName evidence="2">DUF6894 domain-containing protein</fullName>
    </recommendedName>
</protein>